<evidence type="ECO:0000313" key="3">
    <source>
        <dbReference type="Proteomes" id="UP000305848"/>
    </source>
</evidence>
<name>A0A4U3KYX5_9BACT</name>
<dbReference type="Pfam" id="PF18145">
    <property type="entry name" value="SAVED"/>
    <property type="match status" value="1"/>
</dbReference>
<accession>A0A4U3KYX5</accession>
<organism evidence="2 3">
    <name type="scientific">Ilyomonas limi</name>
    <dbReference type="NCBI Taxonomy" id="2575867"/>
    <lineage>
        <taxon>Bacteria</taxon>
        <taxon>Pseudomonadati</taxon>
        <taxon>Bacteroidota</taxon>
        <taxon>Chitinophagia</taxon>
        <taxon>Chitinophagales</taxon>
        <taxon>Chitinophagaceae</taxon>
        <taxon>Ilyomonas</taxon>
    </lineage>
</organism>
<keyword evidence="3" id="KW-1185">Reference proteome</keyword>
<dbReference type="Proteomes" id="UP000305848">
    <property type="component" value="Unassembled WGS sequence"/>
</dbReference>
<dbReference type="OrthoDB" id="962665at2"/>
<protein>
    <submittedName>
        <fullName evidence="2">SAVED domain-containing protein</fullName>
    </submittedName>
</protein>
<evidence type="ECO:0000313" key="2">
    <source>
        <dbReference type="EMBL" id="TKK66366.1"/>
    </source>
</evidence>
<dbReference type="InterPro" id="IPR040836">
    <property type="entry name" value="SAVED"/>
</dbReference>
<sequence>MAKTNRGSIPETVKLQLWVKSAGRCEFKGCNKPVWYNGLTLSAGNFSEVAHIIGYSKSGPRGTDKSHELQKEFSNLMLLCYDCHKEVDDNPDKYPAELLRKWKQEHEGRIEIQTSHPEDIHKSTVLTGSINIGDRITPINFEAVRNAMFPKYPTDFKGIKIEETNFDRFAEKADWQSFAERCIKRRLVRELEQGTDDVRVKHLSVFAIAPMPLLIYLGRCIGDTIPCDIYQSHRNIANTNKTWNWQEADDSTTSFEISSLKQSTGEKVLLKLAISDTIGEDKYACLLDDSVSVYEITVAEPNPHFAKSKKHLELFSYEYRKLLNQIQAKHGRNCKITILPAIPLSFALECGRVLLPTKDPQIFVCEYYTDGKGFKEVLQVN</sequence>
<dbReference type="RefSeq" id="WP_137263098.1">
    <property type="nucleotide sequence ID" value="NZ_SZQL01000015.1"/>
</dbReference>
<reference evidence="2 3" key="1">
    <citation type="submission" date="2019-05" db="EMBL/GenBank/DDBJ databases">
        <title>Panacibacter sp. strain 17mud1-8 Genome sequencing and assembly.</title>
        <authorList>
            <person name="Chhetri G."/>
        </authorList>
    </citation>
    <scope>NUCLEOTIDE SEQUENCE [LARGE SCALE GENOMIC DNA]</scope>
    <source>
        <strain evidence="2 3">17mud1-8</strain>
    </source>
</reference>
<proteinExistence type="predicted"/>
<feature type="domain" description="SMODS-associated and fused to various effectors" evidence="1">
    <location>
        <begin position="194"/>
        <end position="379"/>
    </location>
</feature>
<gene>
    <name evidence="2" type="ORF">FC093_17450</name>
</gene>
<dbReference type="AlphaFoldDB" id="A0A4U3KYX5"/>
<dbReference type="EMBL" id="SZQL01000015">
    <property type="protein sequence ID" value="TKK66366.1"/>
    <property type="molecule type" value="Genomic_DNA"/>
</dbReference>
<dbReference type="NCBIfam" id="NF033611">
    <property type="entry name" value="SAVED"/>
    <property type="match status" value="1"/>
</dbReference>
<evidence type="ECO:0000259" key="1">
    <source>
        <dbReference type="Pfam" id="PF18145"/>
    </source>
</evidence>
<comment type="caution">
    <text evidence="2">The sequence shown here is derived from an EMBL/GenBank/DDBJ whole genome shotgun (WGS) entry which is preliminary data.</text>
</comment>